<name>A0A1V0UPW7_9BACL</name>
<dbReference type="EMBL" id="CP020557">
    <property type="protein sequence ID" value="ARF67181.1"/>
    <property type="molecule type" value="Genomic_DNA"/>
</dbReference>
<dbReference type="InterPro" id="IPR016181">
    <property type="entry name" value="Acyl_CoA_acyltransferase"/>
</dbReference>
<dbReference type="GO" id="GO:0016747">
    <property type="term" value="F:acyltransferase activity, transferring groups other than amino-acyl groups"/>
    <property type="evidence" value="ECO:0007669"/>
    <property type="project" value="InterPro"/>
</dbReference>
<dbReference type="AlphaFoldDB" id="A0A1V0UPW7"/>
<evidence type="ECO:0000313" key="1">
    <source>
        <dbReference type="EMBL" id="ARF67181.1"/>
    </source>
</evidence>
<reference evidence="1 2" key="1">
    <citation type="submission" date="2017-03" db="EMBL/GenBank/DDBJ databases">
        <title>Paenibacillus larvae genome sequencing.</title>
        <authorList>
            <person name="Dingman D.W."/>
        </authorList>
    </citation>
    <scope>NUCLEOTIDE SEQUENCE [LARGE SCALE GENOMIC DNA]</scope>
    <source>
        <strain evidence="1 2">SAG 10367</strain>
    </source>
</reference>
<dbReference type="PROSITE" id="PS51186">
    <property type="entry name" value="GNAT"/>
    <property type="match status" value="1"/>
</dbReference>
<organism evidence="1 2">
    <name type="scientific">Paenibacillus larvae subsp. pulvifaciens</name>
    <dbReference type="NCBI Taxonomy" id="1477"/>
    <lineage>
        <taxon>Bacteria</taxon>
        <taxon>Bacillati</taxon>
        <taxon>Bacillota</taxon>
        <taxon>Bacilli</taxon>
        <taxon>Bacillales</taxon>
        <taxon>Paenibacillaceae</taxon>
        <taxon>Paenibacillus</taxon>
    </lineage>
</organism>
<proteinExistence type="predicted"/>
<dbReference type="Pfam" id="PF00583">
    <property type="entry name" value="Acetyltransf_1"/>
    <property type="match status" value="1"/>
</dbReference>
<sequence length="146" mass="16376">MTEKQQALIRYAGPGDLSVCSEWDDGLALSLLEYKLANKDIILAERNGNLVGYMRLEHLWSNVPYMGLIRISPVFRNRGIGSELVRFACGQLIKQGHSYLYSSSQVNEEEPQAWHRKVGFEECGLIAGVNEGGIGEVFFRLKLGQN</sequence>
<dbReference type="Gene3D" id="3.40.630.30">
    <property type="match status" value="1"/>
</dbReference>
<dbReference type="CDD" id="cd04301">
    <property type="entry name" value="NAT_SF"/>
    <property type="match status" value="1"/>
</dbReference>
<dbReference type="GeneID" id="64219763"/>
<evidence type="ECO:0000313" key="2">
    <source>
        <dbReference type="Proteomes" id="UP000192727"/>
    </source>
</evidence>
<dbReference type="RefSeq" id="WP_077995682.1">
    <property type="nucleotide sequence ID" value="NZ_CP019794.1"/>
</dbReference>
<dbReference type="SUPFAM" id="SSF55729">
    <property type="entry name" value="Acyl-CoA N-acyltransferases (Nat)"/>
    <property type="match status" value="1"/>
</dbReference>
<dbReference type="InterPro" id="IPR000182">
    <property type="entry name" value="GNAT_dom"/>
</dbReference>
<accession>A0A1V0UPW7</accession>
<protein>
    <submittedName>
        <fullName evidence="1">Uncharacterized protein</fullName>
    </submittedName>
</protein>
<gene>
    <name evidence="1" type="ORF">B7C51_04205</name>
</gene>
<dbReference type="Proteomes" id="UP000192727">
    <property type="component" value="Chromosome"/>
</dbReference>